<dbReference type="GO" id="GO:0045936">
    <property type="term" value="P:negative regulation of phosphate metabolic process"/>
    <property type="evidence" value="ECO:0007669"/>
    <property type="project" value="InterPro"/>
</dbReference>
<dbReference type="PANTHER" id="PTHR42930">
    <property type="entry name" value="PHOSPHATE-SPECIFIC TRANSPORT SYSTEM ACCESSORY PROTEIN PHOU"/>
    <property type="match status" value="1"/>
</dbReference>
<evidence type="ECO:0000256" key="6">
    <source>
        <dbReference type="ARBA" id="ARBA00022592"/>
    </source>
</evidence>
<dbReference type="GO" id="GO:0005737">
    <property type="term" value="C:cytoplasm"/>
    <property type="evidence" value="ECO:0007669"/>
    <property type="project" value="UniProtKB-SubCell"/>
</dbReference>
<evidence type="ECO:0000256" key="7">
    <source>
        <dbReference type="PIRNR" id="PIRNR003107"/>
    </source>
</evidence>
<keyword evidence="4 7" id="KW-0813">Transport</keyword>
<keyword evidence="6 7" id="KW-0592">Phosphate transport</keyword>
<evidence type="ECO:0000256" key="1">
    <source>
        <dbReference type="ARBA" id="ARBA00004496"/>
    </source>
</evidence>
<comment type="subcellular location">
    <subcellularLocation>
        <location evidence="1 7">Cytoplasm</location>
    </subcellularLocation>
</comment>
<dbReference type="NCBIfam" id="TIGR02135">
    <property type="entry name" value="phoU_full"/>
    <property type="match status" value="1"/>
</dbReference>
<dbReference type="EMBL" id="FWWY01000001">
    <property type="protein sequence ID" value="SMC03156.1"/>
    <property type="molecule type" value="Genomic_DNA"/>
</dbReference>
<dbReference type="GO" id="GO:0030643">
    <property type="term" value="P:intracellular phosphate ion homeostasis"/>
    <property type="evidence" value="ECO:0007669"/>
    <property type="project" value="InterPro"/>
</dbReference>
<feature type="domain" description="PhoU" evidence="8">
    <location>
        <begin position="18"/>
        <end position="104"/>
    </location>
</feature>
<dbReference type="InterPro" id="IPR028366">
    <property type="entry name" value="PhoU"/>
</dbReference>
<dbReference type="InterPro" id="IPR038078">
    <property type="entry name" value="PhoU-like_sf"/>
</dbReference>
<dbReference type="Proteomes" id="UP000192660">
    <property type="component" value="Unassembled WGS sequence"/>
</dbReference>
<evidence type="ECO:0000256" key="4">
    <source>
        <dbReference type="ARBA" id="ARBA00022448"/>
    </source>
</evidence>
<dbReference type="PANTHER" id="PTHR42930:SF3">
    <property type="entry name" value="PHOSPHATE-SPECIFIC TRANSPORT SYSTEM ACCESSORY PROTEIN PHOU"/>
    <property type="match status" value="1"/>
</dbReference>
<evidence type="ECO:0000256" key="3">
    <source>
        <dbReference type="ARBA" id="ARBA00011738"/>
    </source>
</evidence>
<evidence type="ECO:0000313" key="9">
    <source>
        <dbReference type="EMBL" id="SMC03156.1"/>
    </source>
</evidence>
<sequence>MFVSSYDRSLEDIIRRVNHLADDVYQMLGQALNSLYQQDKEAAQWVLDHDDYVDDETNAIEEDSLQLISLQQPRQKDLRILAASLRIVRDLERIADYSCDIAEVTEILAHSPYFKPLIDIPRLGTMTLTMLKLAAQAVNNHDIALAHDVYHQDDAVDALYIHLHDELMEAMRQHREVVEQASYLSLVARYLERIADHAVNIAEMTVFVENGDRRPFRRSPFPSGHSEEHD</sequence>
<dbReference type="OrthoDB" id="9814256at2"/>
<dbReference type="Gene3D" id="1.20.58.220">
    <property type="entry name" value="Phosphate transport system protein phou homolog 2, domain 2"/>
    <property type="match status" value="1"/>
</dbReference>
<dbReference type="PIRSF" id="PIRSF003107">
    <property type="entry name" value="PhoU"/>
    <property type="match status" value="1"/>
</dbReference>
<evidence type="ECO:0000256" key="2">
    <source>
        <dbReference type="ARBA" id="ARBA00008107"/>
    </source>
</evidence>
<accession>A0A1W1WA37</accession>
<dbReference type="SUPFAM" id="SSF109755">
    <property type="entry name" value="PhoU-like"/>
    <property type="match status" value="1"/>
</dbReference>
<dbReference type="InterPro" id="IPR026022">
    <property type="entry name" value="PhoU_dom"/>
</dbReference>
<comment type="function">
    <text evidence="7">Plays a role in the regulation of phosphate uptake.</text>
</comment>
<protein>
    <recommendedName>
        <fullName evidence="7">Phosphate-specific transport system accessory protein PhoU</fullName>
    </recommendedName>
</protein>
<evidence type="ECO:0000259" key="8">
    <source>
        <dbReference type="Pfam" id="PF01895"/>
    </source>
</evidence>
<keyword evidence="5 7" id="KW-0963">Cytoplasm</keyword>
<dbReference type="RefSeq" id="WP_020374327.1">
    <property type="nucleotide sequence ID" value="NZ_FWWY01000001.1"/>
</dbReference>
<proteinExistence type="inferred from homology"/>
<dbReference type="STRING" id="28034.BFX07_09450"/>
<feature type="domain" description="PhoU" evidence="8">
    <location>
        <begin position="120"/>
        <end position="204"/>
    </location>
</feature>
<gene>
    <name evidence="9" type="ORF">SAMN00768000_0941</name>
</gene>
<dbReference type="FunFam" id="1.20.58.220:FF:000004">
    <property type="entry name" value="Phosphate-specific transport system accessory protein PhoU"/>
    <property type="match status" value="1"/>
</dbReference>
<keyword evidence="10" id="KW-1185">Reference proteome</keyword>
<evidence type="ECO:0000313" key="10">
    <source>
        <dbReference type="Proteomes" id="UP000192660"/>
    </source>
</evidence>
<dbReference type="GO" id="GO:0006817">
    <property type="term" value="P:phosphate ion transport"/>
    <property type="evidence" value="ECO:0007669"/>
    <property type="project" value="UniProtKB-KW"/>
</dbReference>
<name>A0A1W1WA37_SULTA</name>
<organism evidence="9 10">
    <name type="scientific">Sulfobacillus thermosulfidooxidans (strain DSM 9293 / VKM B-1269 / AT-1)</name>
    <dbReference type="NCBI Taxonomy" id="929705"/>
    <lineage>
        <taxon>Bacteria</taxon>
        <taxon>Bacillati</taxon>
        <taxon>Bacillota</taxon>
        <taxon>Clostridia</taxon>
        <taxon>Eubacteriales</taxon>
        <taxon>Clostridiales Family XVII. Incertae Sedis</taxon>
        <taxon>Sulfobacillus</taxon>
    </lineage>
</organism>
<dbReference type="Pfam" id="PF01895">
    <property type="entry name" value="PhoU"/>
    <property type="match status" value="2"/>
</dbReference>
<evidence type="ECO:0000256" key="5">
    <source>
        <dbReference type="ARBA" id="ARBA00022490"/>
    </source>
</evidence>
<comment type="subunit">
    <text evidence="3 7">Homodimer.</text>
</comment>
<comment type="similarity">
    <text evidence="2 7">Belongs to the PhoU family.</text>
</comment>
<dbReference type="AlphaFoldDB" id="A0A1W1WA37"/>
<reference evidence="10" key="1">
    <citation type="submission" date="2017-04" db="EMBL/GenBank/DDBJ databases">
        <authorList>
            <person name="Varghese N."/>
            <person name="Submissions S."/>
        </authorList>
    </citation>
    <scope>NUCLEOTIDE SEQUENCE [LARGE SCALE GENOMIC DNA]</scope>
    <source>
        <strain evidence="10">DSM 9293</strain>
    </source>
</reference>